<evidence type="ECO:0000313" key="1">
    <source>
        <dbReference type="EMBL" id="OAZ02978.1"/>
    </source>
</evidence>
<accession>A0A199XMM5</accession>
<evidence type="ECO:0008006" key="3">
    <source>
        <dbReference type="Google" id="ProtNLM"/>
    </source>
</evidence>
<dbReference type="EMBL" id="JMTM01000070">
    <property type="protein sequence ID" value="OAZ02978.1"/>
    <property type="molecule type" value="Genomic_DNA"/>
</dbReference>
<sequence>MANFKNTPEVIKVLHFLDTIGIAVVEKELDDTTFLPGLALGANCVQIDFNKLLYPGDILHEAGHLAVTTSEDRNNIGTPKMASNWPTDGEEIIAMLWSYAALIHLNLPAEFVFHPNGYKNEASWLIENYSNQNYIGLPLLEWTGLCLTKEQAERENKQPFPTMVKWLRD</sequence>
<reference evidence="1 2" key="1">
    <citation type="submission" date="2016-06" db="EMBL/GenBank/DDBJ databases">
        <title>Draft genome sequence of Flavobacterium succinicans strain DD5b.</title>
        <authorList>
            <person name="Poehlein A."/>
            <person name="Daniel R."/>
            <person name="Simeonova D.D."/>
        </authorList>
    </citation>
    <scope>NUCLEOTIDE SEQUENCE [LARGE SCALE GENOMIC DNA]</scope>
    <source>
        <strain evidence="1 2">DD5b</strain>
    </source>
</reference>
<dbReference type="OrthoDB" id="1441538at2"/>
<proteinExistence type="predicted"/>
<protein>
    <recommendedName>
        <fullName evidence="3">IrrE N-terminal-like domain-containing protein</fullName>
    </recommendedName>
</protein>
<evidence type="ECO:0000313" key="2">
    <source>
        <dbReference type="Proteomes" id="UP000093807"/>
    </source>
</evidence>
<dbReference type="Proteomes" id="UP000093807">
    <property type="component" value="Unassembled WGS sequence"/>
</dbReference>
<keyword evidence="2" id="KW-1185">Reference proteome</keyword>
<dbReference type="AlphaFoldDB" id="A0A199XMM5"/>
<organism evidence="1 2">
    <name type="scientific">Flavobacterium succinicans</name>
    <dbReference type="NCBI Taxonomy" id="29536"/>
    <lineage>
        <taxon>Bacteria</taxon>
        <taxon>Pseudomonadati</taxon>
        <taxon>Bacteroidota</taxon>
        <taxon>Flavobacteriia</taxon>
        <taxon>Flavobacteriales</taxon>
        <taxon>Flavobacteriaceae</taxon>
        <taxon>Flavobacterium</taxon>
    </lineage>
</organism>
<dbReference type="PATRIC" id="fig|29536.5.peg.2748"/>
<comment type="caution">
    <text evidence="1">The sequence shown here is derived from an EMBL/GenBank/DDBJ whole genome shotgun (WGS) entry which is preliminary data.</text>
</comment>
<gene>
    <name evidence="1" type="ORF">FLB_26520</name>
</gene>
<name>A0A199XMM5_9FLAO</name>
<dbReference type="RefSeq" id="WP_064716401.1">
    <property type="nucleotide sequence ID" value="NZ_JMTM01000070.1"/>
</dbReference>